<feature type="compositionally biased region" description="Basic and acidic residues" evidence="1">
    <location>
        <begin position="36"/>
        <end position="48"/>
    </location>
</feature>
<dbReference type="EMBL" id="SRLO01000806">
    <property type="protein sequence ID" value="TNN46131.1"/>
    <property type="molecule type" value="Genomic_DNA"/>
</dbReference>
<feature type="compositionally biased region" description="Basic residues" evidence="1">
    <location>
        <begin position="1"/>
        <end position="23"/>
    </location>
</feature>
<evidence type="ECO:0000313" key="3">
    <source>
        <dbReference type="Proteomes" id="UP000314294"/>
    </source>
</evidence>
<evidence type="ECO:0000256" key="1">
    <source>
        <dbReference type="SAM" id="MobiDB-lite"/>
    </source>
</evidence>
<sequence>MKKMKMMQKKQKKKKKKKKKKKMMMMMKTLTATGEEGERYASQHDLQGHRRAAMLESHDAYRTKAAEHYQHVNASLDGQVKLLESAQRSFPSDTIRRSRLRFITSGLLTDDEEEGHRGRG</sequence>
<keyword evidence="3" id="KW-1185">Reference proteome</keyword>
<proteinExistence type="predicted"/>
<accession>A0A4Z2FYQ9</accession>
<protein>
    <submittedName>
        <fullName evidence="2">Uncharacterized protein</fullName>
    </submittedName>
</protein>
<comment type="caution">
    <text evidence="2">The sequence shown here is derived from an EMBL/GenBank/DDBJ whole genome shotgun (WGS) entry which is preliminary data.</text>
</comment>
<gene>
    <name evidence="2" type="ORF">EYF80_043677</name>
</gene>
<feature type="region of interest" description="Disordered" evidence="1">
    <location>
        <begin position="1"/>
        <end position="48"/>
    </location>
</feature>
<evidence type="ECO:0000313" key="2">
    <source>
        <dbReference type="EMBL" id="TNN46131.1"/>
    </source>
</evidence>
<name>A0A4Z2FYQ9_9TELE</name>
<organism evidence="2 3">
    <name type="scientific">Liparis tanakae</name>
    <name type="common">Tanaka's snailfish</name>
    <dbReference type="NCBI Taxonomy" id="230148"/>
    <lineage>
        <taxon>Eukaryota</taxon>
        <taxon>Metazoa</taxon>
        <taxon>Chordata</taxon>
        <taxon>Craniata</taxon>
        <taxon>Vertebrata</taxon>
        <taxon>Euteleostomi</taxon>
        <taxon>Actinopterygii</taxon>
        <taxon>Neopterygii</taxon>
        <taxon>Teleostei</taxon>
        <taxon>Neoteleostei</taxon>
        <taxon>Acanthomorphata</taxon>
        <taxon>Eupercaria</taxon>
        <taxon>Perciformes</taxon>
        <taxon>Cottioidei</taxon>
        <taxon>Cottales</taxon>
        <taxon>Liparidae</taxon>
        <taxon>Liparis</taxon>
    </lineage>
</organism>
<reference evidence="2 3" key="1">
    <citation type="submission" date="2019-03" db="EMBL/GenBank/DDBJ databases">
        <title>First draft genome of Liparis tanakae, snailfish: a comprehensive survey of snailfish specific genes.</title>
        <authorList>
            <person name="Kim W."/>
            <person name="Song I."/>
            <person name="Jeong J.-H."/>
            <person name="Kim D."/>
            <person name="Kim S."/>
            <person name="Ryu S."/>
            <person name="Song J.Y."/>
            <person name="Lee S.K."/>
        </authorList>
    </citation>
    <scope>NUCLEOTIDE SEQUENCE [LARGE SCALE GENOMIC DNA]</scope>
    <source>
        <tissue evidence="2">Muscle</tissue>
    </source>
</reference>
<dbReference type="AlphaFoldDB" id="A0A4Z2FYQ9"/>
<dbReference type="Proteomes" id="UP000314294">
    <property type="component" value="Unassembled WGS sequence"/>
</dbReference>